<feature type="transmembrane region" description="Helical" evidence="1">
    <location>
        <begin position="12"/>
        <end position="32"/>
    </location>
</feature>
<evidence type="ECO:0000313" key="2">
    <source>
        <dbReference type="EMBL" id="ASP39699.1"/>
    </source>
</evidence>
<feature type="transmembrane region" description="Helical" evidence="1">
    <location>
        <begin position="85"/>
        <end position="104"/>
    </location>
</feature>
<reference evidence="2 3" key="1">
    <citation type="submission" date="2017-07" db="EMBL/GenBank/DDBJ databases">
        <title>Annotated genome sequence of Bacterioplanes sanyensis isolated from Red Sea.</title>
        <authorList>
            <person name="Rehman Z.U."/>
        </authorList>
    </citation>
    <scope>NUCLEOTIDE SEQUENCE [LARGE SCALE GENOMIC DNA]</scope>
    <source>
        <strain evidence="2 3">NV9</strain>
    </source>
</reference>
<proteinExistence type="predicted"/>
<protein>
    <submittedName>
        <fullName evidence="2">Uncharacterized protein</fullName>
    </submittedName>
</protein>
<accession>A0A222FLR0</accession>
<feature type="transmembrane region" description="Helical" evidence="1">
    <location>
        <begin position="44"/>
        <end position="73"/>
    </location>
</feature>
<keyword evidence="1" id="KW-0812">Transmembrane</keyword>
<dbReference type="Proteomes" id="UP000202440">
    <property type="component" value="Chromosome"/>
</dbReference>
<dbReference type="KEGG" id="bsan:CHH28_13900"/>
<name>A0A222FLR0_9GAMM</name>
<dbReference type="RefSeq" id="WP_094060874.1">
    <property type="nucleotide sequence ID" value="NZ_CP022530.1"/>
</dbReference>
<dbReference type="EMBL" id="CP022530">
    <property type="protein sequence ID" value="ASP39699.1"/>
    <property type="molecule type" value="Genomic_DNA"/>
</dbReference>
<sequence>MDAVIEYWPFWLIYLASAVIGLWCWGQCFFWLRNTEVRRFVYALGAVLLFTPAPAGEGLNHLAPALVVVPFAWLDGSLQQAMPAINWWLSALAMAVVLLALRALMNYFTRSEQSDQAQ</sequence>
<dbReference type="AlphaFoldDB" id="A0A222FLR0"/>
<keyword evidence="3" id="KW-1185">Reference proteome</keyword>
<evidence type="ECO:0000256" key="1">
    <source>
        <dbReference type="SAM" id="Phobius"/>
    </source>
</evidence>
<organism evidence="2 3">
    <name type="scientific">Bacterioplanes sanyensis</name>
    <dbReference type="NCBI Taxonomy" id="1249553"/>
    <lineage>
        <taxon>Bacteria</taxon>
        <taxon>Pseudomonadati</taxon>
        <taxon>Pseudomonadota</taxon>
        <taxon>Gammaproteobacteria</taxon>
        <taxon>Oceanospirillales</taxon>
        <taxon>Oceanospirillaceae</taxon>
        <taxon>Bacterioplanes</taxon>
    </lineage>
</organism>
<gene>
    <name evidence="2" type="ORF">CHH28_13900</name>
</gene>
<keyword evidence="1" id="KW-0472">Membrane</keyword>
<dbReference type="OrthoDB" id="6121502at2"/>
<keyword evidence="1" id="KW-1133">Transmembrane helix</keyword>
<evidence type="ECO:0000313" key="3">
    <source>
        <dbReference type="Proteomes" id="UP000202440"/>
    </source>
</evidence>